<dbReference type="SMART" id="SM00961">
    <property type="entry name" value="RuBisCO_small"/>
    <property type="match status" value="1"/>
</dbReference>
<comment type="subunit">
    <text evidence="3 4">Heterohexadecamer of 8 large and 8 small subunits.</text>
</comment>
<dbReference type="GO" id="GO:0019253">
    <property type="term" value="P:reductive pentose-phosphate cycle"/>
    <property type="evidence" value="ECO:0007669"/>
    <property type="project" value="UniProtKB-UniRule"/>
</dbReference>
<dbReference type="Pfam" id="PF00101">
    <property type="entry name" value="RuBisCO_small"/>
    <property type="match status" value="1"/>
</dbReference>
<dbReference type="GO" id="GO:0016984">
    <property type="term" value="F:ribulose-bisphosphate carboxylase activity"/>
    <property type="evidence" value="ECO:0007669"/>
    <property type="project" value="UniProtKB-UniRule"/>
</dbReference>
<comment type="similarity">
    <text evidence="4">Belongs to the RuBisCO small chain family.</text>
</comment>
<organism evidence="6">
    <name type="scientific">Candidatus Methylacidiphilum infernorum</name>
    <dbReference type="NCBI Taxonomy" id="511746"/>
    <lineage>
        <taxon>Bacteria</taxon>
        <taxon>Pseudomonadati</taxon>
        <taxon>Verrucomicrobiota</taxon>
        <taxon>Methylacidiphilae</taxon>
        <taxon>Methylacidiphilales</taxon>
        <taxon>Methylacidiphilaceae</taxon>
        <taxon>Methylacidiphilum (ex Ratnadevi et al. 2023)</taxon>
    </lineage>
</organism>
<comment type="miscellaneous">
    <text evidence="4">The basic functional RuBisCO is composed of a large chain homodimer in a 'head-to-tail' conformation. In form I RuBisCO this homodimer is arranged in a barrel-like tetramer with the small subunits forming a tetrameric 'cap' on each end of the 'barrel'.</text>
</comment>
<dbReference type="InterPro" id="IPR024681">
    <property type="entry name" value="RuBisCO_ssu"/>
</dbReference>
<accession>A0A1W5LCW9</accession>
<keyword evidence="1 4" id="KW-0113">Calvin cycle</keyword>
<dbReference type="CDD" id="cd03527">
    <property type="entry name" value="RuBisCO_small"/>
    <property type="match status" value="1"/>
</dbReference>
<evidence type="ECO:0000256" key="4">
    <source>
        <dbReference type="HAMAP-Rule" id="MF_00859"/>
    </source>
</evidence>
<feature type="domain" description="Ribulose bisphosphate carboxylase small subunit" evidence="5">
    <location>
        <begin position="4"/>
        <end position="103"/>
    </location>
</feature>
<evidence type="ECO:0000256" key="3">
    <source>
        <dbReference type="ARBA" id="ARBA00038826"/>
    </source>
</evidence>
<reference evidence="6" key="1">
    <citation type="submission" date="2016-01" db="EMBL/GenBank/DDBJ databases">
        <title>Hydrogen oxidation by a methanotroph.</title>
        <authorList>
            <person name="Stott M.B."/>
        </authorList>
    </citation>
    <scope>NUCLEOTIDE SEQUENCE</scope>
    <source>
        <strain evidence="6">RTK17.1</strain>
    </source>
</reference>
<gene>
    <name evidence="4 6" type="primary">cbbS</name>
</gene>
<protein>
    <recommendedName>
        <fullName evidence="4">Ribulose bisphosphate carboxylase small subunit</fullName>
        <shortName evidence="4">RuBisCO small subunit</shortName>
    </recommendedName>
</protein>
<dbReference type="PANTHER" id="PTHR31262">
    <property type="entry name" value="RIBULOSE BISPHOSPHATE CARBOXYLASE SMALL CHAIN 1, CHLOROPLASTIC"/>
    <property type="match status" value="1"/>
</dbReference>
<evidence type="ECO:0000256" key="1">
    <source>
        <dbReference type="ARBA" id="ARBA00022567"/>
    </source>
</evidence>
<name>A0A1W5LCW9_9BACT</name>
<dbReference type="HAMAP" id="MF_00859">
    <property type="entry name" value="RuBisCO_S_bact"/>
    <property type="match status" value="1"/>
</dbReference>
<dbReference type="InterPro" id="IPR000894">
    <property type="entry name" value="RuBisCO_ssu_dom"/>
</dbReference>
<proteinExistence type="inferred from homology"/>
<dbReference type="SUPFAM" id="SSF55239">
    <property type="entry name" value="RuBisCO, small subunit"/>
    <property type="match status" value="1"/>
</dbReference>
<comment type="function">
    <text evidence="4">RuBisCO catalyzes two reactions: the carboxylation of D-ribulose 1,5-bisphosphate, the primary event in carbon dioxide fixation, as well as the oxidative fragmentation of the pentose substrate. Both reactions occur simultaneously and in competition at the same active site. Although the small subunit is not catalytic it is essential for maximal activity.</text>
</comment>
<keyword evidence="2 4" id="KW-0120">Carbon dioxide fixation</keyword>
<sequence length="140" mass="16745">MRITQGTFSYLPDLTDEEIAAQVQYIIDQGWAVMIEYTDNPHPRHTYWDMWGLPLFDIKDPAAVMQELNECRKAYPNHYIRISGYNRQQGYQTTMISFICNRPKEEPGFELVRTEWEDRQQKYQLKPYAIDKPKGQRYKS</sequence>
<evidence type="ECO:0000256" key="2">
    <source>
        <dbReference type="ARBA" id="ARBA00023300"/>
    </source>
</evidence>
<evidence type="ECO:0000313" key="6">
    <source>
        <dbReference type="EMBL" id="ANC58189.1"/>
    </source>
</evidence>
<dbReference type="Gene3D" id="3.30.190.10">
    <property type="entry name" value="Ribulose bisphosphate carboxylase, small subunit"/>
    <property type="match status" value="1"/>
</dbReference>
<dbReference type="AlphaFoldDB" id="A0A1W5LCW9"/>
<evidence type="ECO:0000259" key="5">
    <source>
        <dbReference type="SMART" id="SM00961"/>
    </source>
</evidence>
<dbReference type="EMBL" id="KU509390">
    <property type="protein sequence ID" value="ANC58189.1"/>
    <property type="molecule type" value="Genomic_DNA"/>
</dbReference>
<dbReference type="InterPro" id="IPR036385">
    <property type="entry name" value="RuBisCO_ssu_sf"/>
</dbReference>
<dbReference type="PANTHER" id="PTHR31262:SF23">
    <property type="entry name" value="RIBULOSE BISPHOSPHATE CARBOXYLASE SMALL SUBUNIT"/>
    <property type="match status" value="1"/>
</dbReference>